<dbReference type="RefSeq" id="WP_098037406.1">
    <property type="nucleotide sequence ID" value="NZ_CWGJ01000001.1"/>
</dbReference>
<keyword evidence="2" id="KW-0648">Protein biosynthesis</keyword>
<feature type="binding site" evidence="2">
    <location>
        <position position="289"/>
    </location>
    <ligand>
        <name>Fe cation</name>
        <dbReference type="ChEBI" id="CHEBI:24875"/>
    </ligand>
</feature>
<feature type="binding site" evidence="2">
    <location>
        <position position="293"/>
    </location>
    <ligand>
        <name>Fe cation</name>
        <dbReference type="ChEBI" id="CHEBI:24875"/>
    </ligand>
</feature>
<feature type="active site" evidence="2">
    <location>
        <position position="290"/>
    </location>
</feature>
<feature type="domain" description="YchJ-like middle NTF2-like" evidence="3">
    <location>
        <begin position="33"/>
        <end position="133"/>
    </location>
</feature>
<keyword evidence="2" id="KW-0408">Iron</keyword>
<dbReference type="InterPro" id="IPR023635">
    <property type="entry name" value="Peptide_deformylase"/>
</dbReference>
<comment type="function">
    <text evidence="2">Removes the formyl group from the N-terminal Met of newly synthesized proteins. Requires at least a dipeptide for an efficient rate of reaction. N-terminal L-methionine is a prerequisite for activity but the enzyme has broad specificity at other positions.</text>
</comment>
<gene>
    <name evidence="2 4" type="primary">def</name>
    <name evidence="4" type="ORF">ELAC_0196</name>
</gene>
<dbReference type="AlphaFoldDB" id="A0A0H5DN73"/>
<dbReference type="NCBIfam" id="TIGR00079">
    <property type="entry name" value="pept_deformyl"/>
    <property type="match status" value="1"/>
</dbReference>
<dbReference type="NCBIfam" id="NF001159">
    <property type="entry name" value="PRK00150.1-3"/>
    <property type="match status" value="1"/>
</dbReference>
<comment type="catalytic activity">
    <reaction evidence="2">
        <text>N-terminal N-formyl-L-methionyl-[peptide] + H2O = N-terminal L-methionyl-[peptide] + formate</text>
        <dbReference type="Rhea" id="RHEA:24420"/>
        <dbReference type="Rhea" id="RHEA-COMP:10639"/>
        <dbReference type="Rhea" id="RHEA-COMP:10640"/>
        <dbReference type="ChEBI" id="CHEBI:15377"/>
        <dbReference type="ChEBI" id="CHEBI:15740"/>
        <dbReference type="ChEBI" id="CHEBI:49298"/>
        <dbReference type="ChEBI" id="CHEBI:64731"/>
        <dbReference type="EC" id="3.5.1.88"/>
    </reaction>
</comment>
<dbReference type="Pfam" id="PF01327">
    <property type="entry name" value="Pep_deformylase"/>
    <property type="match status" value="1"/>
</dbReference>
<dbReference type="InterPro" id="IPR036821">
    <property type="entry name" value="Peptide_deformylase_sf"/>
</dbReference>
<dbReference type="HAMAP" id="MF_00163">
    <property type="entry name" value="Pep_deformylase"/>
    <property type="match status" value="1"/>
</dbReference>
<dbReference type="OrthoDB" id="9784988at2"/>
<feature type="binding site" evidence="2">
    <location>
        <position position="247"/>
    </location>
    <ligand>
        <name>Fe cation</name>
        <dbReference type="ChEBI" id="CHEBI:24875"/>
    </ligand>
</feature>
<dbReference type="EMBL" id="CWGJ01000001">
    <property type="protein sequence ID" value="CRX37557.1"/>
    <property type="molecule type" value="Genomic_DNA"/>
</dbReference>
<dbReference type="PANTHER" id="PTHR10458">
    <property type="entry name" value="PEPTIDE DEFORMYLASE"/>
    <property type="match status" value="1"/>
</dbReference>
<dbReference type="InterPro" id="IPR048469">
    <property type="entry name" value="YchJ-like_M"/>
</dbReference>
<sequence length="328" mass="36949">MNKIEEIPCPCCSQKAYATCCQPLHQGKDAPDALALMRSRFSAYALGLADYIITTTHPASLLYQDDRAEWIESILKFSRESTFHNLEILEFTPRAPFSSVTFAAHLSKKRKNTSFTEKSYFELLNGRWFYRNGLIASGLDEQLTGPSPEKLLPMAYFGDAVLKQKAEPVGEITEEIRQLVGAMQETMDALDGLGIAAPQVKKSLRIFLIRQPIENFDETITLGDLKVFINPTLFNPGEDTWADTEGCLSIPGIEADVERPYEVSVRYTDLNGEQKEERASGWYAKALMHEMDHLDGILFTDRLPAPHQKKIEPLLQAMEARIRKGRAS</sequence>
<evidence type="ECO:0000259" key="3">
    <source>
        <dbReference type="Pfam" id="PF17775"/>
    </source>
</evidence>
<dbReference type="Gene3D" id="3.10.450.50">
    <property type="match status" value="1"/>
</dbReference>
<dbReference type="CDD" id="cd00487">
    <property type="entry name" value="Pep_deformylase"/>
    <property type="match status" value="1"/>
</dbReference>
<dbReference type="Pfam" id="PF17775">
    <property type="entry name" value="YchJ_M-like"/>
    <property type="match status" value="1"/>
</dbReference>
<dbReference type="GO" id="GO:0042586">
    <property type="term" value="F:peptide deformylase activity"/>
    <property type="evidence" value="ECO:0007669"/>
    <property type="project" value="UniProtKB-UniRule"/>
</dbReference>
<dbReference type="PRINTS" id="PR01576">
    <property type="entry name" value="PDEFORMYLASE"/>
</dbReference>
<dbReference type="GO" id="GO:0046872">
    <property type="term" value="F:metal ion binding"/>
    <property type="evidence" value="ECO:0007669"/>
    <property type="project" value="UniProtKB-KW"/>
</dbReference>
<dbReference type="PANTHER" id="PTHR10458:SF22">
    <property type="entry name" value="PEPTIDE DEFORMYLASE"/>
    <property type="match status" value="1"/>
</dbReference>
<dbReference type="Gene3D" id="3.90.45.10">
    <property type="entry name" value="Peptide deformylase"/>
    <property type="match status" value="1"/>
</dbReference>
<name>A0A0H5DN73_9BACT</name>
<keyword evidence="5" id="KW-1185">Reference proteome</keyword>
<evidence type="ECO:0000256" key="1">
    <source>
        <dbReference type="ARBA" id="ARBA00010759"/>
    </source>
</evidence>
<evidence type="ECO:0000256" key="2">
    <source>
        <dbReference type="HAMAP-Rule" id="MF_00163"/>
    </source>
</evidence>
<evidence type="ECO:0000313" key="5">
    <source>
        <dbReference type="Proteomes" id="UP000220251"/>
    </source>
</evidence>
<organism evidence="4 5">
    <name type="scientific">Estrella lausannensis</name>
    <dbReference type="NCBI Taxonomy" id="483423"/>
    <lineage>
        <taxon>Bacteria</taxon>
        <taxon>Pseudomonadati</taxon>
        <taxon>Chlamydiota</taxon>
        <taxon>Chlamydiia</taxon>
        <taxon>Parachlamydiales</taxon>
        <taxon>Candidatus Criblamydiaceae</taxon>
        <taxon>Estrella</taxon>
    </lineage>
</organism>
<evidence type="ECO:0000313" key="4">
    <source>
        <dbReference type="EMBL" id="CRX37557.1"/>
    </source>
</evidence>
<dbReference type="Proteomes" id="UP000220251">
    <property type="component" value="Unassembled WGS sequence"/>
</dbReference>
<reference evidence="5" key="1">
    <citation type="submission" date="2015-06" db="EMBL/GenBank/DDBJ databases">
        <authorList>
            <person name="Bertelli C."/>
        </authorList>
    </citation>
    <scope>NUCLEOTIDE SEQUENCE [LARGE SCALE GENOMIC DNA]</scope>
    <source>
        <strain evidence="5">CRIB-30</strain>
    </source>
</reference>
<comment type="cofactor">
    <cofactor evidence="2">
        <name>Fe(2+)</name>
        <dbReference type="ChEBI" id="CHEBI:29033"/>
    </cofactor>
    <text evidence="2">Binds 1 Fe(2+) ion.</text>
</comment>
<dbReference type="EC" id="3.5.1.88" evidence="2"/>
<accession>A0A0H5DN73</accession>
<dbReference type="SUPFAM" id="SSF54427">
    <property type="entry name" value="NTF2-like"/>
    <property type="match status" value="1"/>
</dbReference>
<dbReference type="GO" id="GO:0006412">
    <property type="term" value="P:translation"/>
    <property type="evidence" value="ECO:0007669"/>
    <property type="project" value="UniProtKB-UniRule"/>
</dbReference>
<proteinExistence type="inferred from homology"/>
<dbReference type="InterPro" id="IPR032710">
    <property type="entry name" value="NTF2-like_dom_sf"/>
</dbReference>
<protein>
    <recommendedName>
        <fullName evidence="2">Peptide deformylase</fullName>
        <shortName evidence="2">PDF</shortName>
        <ecNumber evidence="2">3.5.1.88</ecNumber>
    </recommendedName>
    <alternativeName>
        <fullName evidence="2">Polypeptide deformylase</fullName>
    </alternativeName>
</protein>
<dbReference type="SUPFAM" id="SSF56420">
    <property type="entry name" value="Peptide deformylase"/>
    <property type="match status" value="1"/>
</dbReference>
<keyword evidence="2 4" id="KW-0378">Hydrolase</keyword>
<comment type="similarity">
    <text evidence="1 2">Belongs to the polypeptide deformylase family.</text>
</comment>
<keyword evidence="2" id="KW-0479">Metal-binding</keyword>